<comment type="caution">
    <text evidence="2">The sequence shown here is derived from an EMBL/GenBank/DDBJ whole genome shotgun (WGS) entry which is preliminary data.</text>
</comment>
<reference evidence="2 3" key="1">
    <citation type="submission" date="2021-06" db="EMBL/GenBank/DDBJ databases">
        <title>Caerostris darwini draft genome.</title>
        <authorList>
            <person name="Kono N."/>
            <person name="Arakawa K."/>
        </authorList>
    </citation>
    <scope>NUCLEOTIDE SEQUENCE [LARGE SCALE GENOMIC DNA]</scope>
</reference>
<accession>A0AAV4MG58</accession>
<organism evidence="2 3">
    <name type="scientific">Caerostris darwini</name>
    <dbReference type="NCBI Taxonomy" id="1538125"/>
    <lineage>
        <taxon>Eukaryota</taxon>
        <taxon>Metazoa</taxon>
        <taxon>Ecdysozoa</taxon>
        <taxon>Arthropoda</taxon>
        <taxon>Chelicerata</taxon>
        <taxon>Arachnida</taxon>
        <taxon>Araneae</taxon>
        <taxon>Araneomorphae</taxon>
        <taxon>Entelegynae</taxon>
        <taxon>Araneoidea</taxon>
        <taxon>Araneidae</taxon>
        <taxon>Caerostris</taxon>
    </lineage>
</organism>
<name>A0AAV4MG58_9ARAC</name>
<gene>
    <name evidence="2" type="ORF">CDAR_602451</name>
</gene>
<proteinExistence type="predicted"/>
<evidence type="ECO:0008006" key="4">
    <source>
        <dbReference type="Google" id="ProtNLM"/>
    </source>
</evidence>
<keyword evidence="3" id="KW-1185">Reference proteome</keyword>
<protein>
    <recommendedName>
        <fullName evidence="4">Maturase K</fullName>
    </recommendedName>
</protein>
<evidence type="ECO:0000313" key="3">
    <source>
        <dbReference type="Proteomes" id="UP001054837"/>
    </source>
</evidence>
<dbReference type="AlphaFoldDB" id="A0AAV4MG58"/>
<sequence length="114" mass="13320">MENTPQALHDPETSSRTPKCCSRSHTPSEIDTGKKISFDSVGISRYMWSWSQFLGHGRTSQERRRKKSESIRNVFISLSEHLFGFLRYTFPASILNKLESRKKWLQNVSQDIWV</sequence>
<evidence type="ECO:0000256" key="1">
    <source>
        <dbReference type="SAM" id="MobiDB-lite"/>
    </source>
</evidence>
<evidence type="ECO:0000313" key="2">
    <source>
        <dbReference type="EMBL" id="GIX71383.1"/>
    </source>
</evidence>
<dbReference type="EMBL" id="BPLQ01000443">
    <property type="protein sequence ID" value="GIX71383.1"/>
    <property type="molecule type" value="Genomic_DNA"/>
</dbReference>
<feature type="region of interest" description="Disordered" evidence="1">
    <location>
        <begin position="1"/>
        <end position="29"/>
    </location>
</feature>
<dbReference type="Proteomes" id="UP001054837">
    <property type="component" value="Unassembled WGS sequence"/>
</dbReference>